<evidence type="ECO:0000256" key="1">
    <source>
        <dbReference type="ARBA" id="ARBA00007905"/>
    </source>
</evidence>
<evidence type="ECO:0000256" key="2">
    <source>
        <dbReference type="ARBA" id="ARBA00022857"/>
    </source>
</evidence>
<dbReference type="AlphaFoldDB" id="M7T6W9"/>
<feature type="domain" description="NADP-dependent oxidoreductase" evidence="5">
    <location>
        <begin position="71"/>
        <end position="221"/>
    </location>
</feature>
<feature type="region of interest" description="Disordered" evidence="4">
    <location>
        <begin position="218"/>
        <end position="259"/>
    </location>
</feature>
<feature type="region of interest" description="Disordered" evidence="4">
    <location>
        <begin position="123"/>
        <end position="156"/>
    </location>
</feature>
<organism evidence="6 7">
    <name type="scientific">Eutypa lata (strain UCR-EL1)</name>
    <name type="common">Grapevine dieback disease fungus</name>
    <name type="synonym">Eutypa armeniacae</name>
    <dbReference type="NCBI Taxonomy" id="1287681"/>
    <lineage>
        <taxon>Eukaryota</taxon>
        <taxon>Fungi</taxon>
        <taxon>Dikarya</taxon>
        <taxon>Ascomycota</taxon>
        <taxon>Pezizomycotina</taxon>
        <taxon>Sordariomycetes</taxon>
        <taxon>Xylariomycetidae</taxon>
        <taxon>Xylariales</taxon>
        <taxon>Diatrypaceae</taxon>
        <taxon>Eutypa</taxon>
    </lineage>
</organism>
<evidence type="ECO:0000313" key="6">
    <source>
        <dbReference type="EMBL" id="EMR72397.1"/>
    </source>
</evidence>
<dbReference type="PANTHER" id="PTHR43827">
    <property type="entry name" value="2,5-DIKETO-D-GLUCONIC ACID REDUCTASE"/>
    <property type="match status" value="1"/>
</dbReference>
<proteinExistence type="inferred from homology"/>
<comment type="similarity">
    <text evidence="1">Belongs to the aldo/keto reductase family.</text>
</comment>
<evidence type="ECO:0000256" key="4">
    <source>
        <dbReference type="SAM" id="MobiDB-lite"/>
    </source>
</evidence>
<keyword evidence="3" id="KW-0560">Oxidoreductase</keyword>
<dbReference type="InterPro" id="IPR036812">
    <property type="entry name" value="NAD(P)_OxRdtase_dom_sf"/>
</dbReference>
<dbReference type="GO" id="GO:0016616">
    <property type="term" value="F:oxidoreductase activity, acting on the CH-OH group of donors, NAD or NADP as acceptor"/>
    <property type="evidence" value="ECO:0007669"/>
    <property type="project" value="UniProtKB-ARBA"/>
</dbReference>
<evidence type="ECO:0000259" key="5">
    <source>
        <dbReference type="Pfam" id="PF00248"/>
    </source>
</evidence>
<gene>
    <name evidence="6" type="ORF">UCREL1_552</name>
</gene>
<dbReference type="KEGG" id="ela:UCREL1_552"/>
<feature type="compositionally biased region" description="Acidic residues" evidence="4">
    <location>
        <begin position="219"/>
        <end position="242"/>
    </location>
</feature>
<dbReference type="PANTHER" id="PTHR43827:SF3">
    <property type="entry name" value="NADP-DEPENDENT OXIDOREDUCTASE DOMAIN-CONTAINING PROTEIN"/>
    <property type="match status" value="1"/>
</dbReference>
<name>M7T6W9_EUTLA</name>
<keyword evidence="2" id="KW-0521">NADP</keyword>
<dbReference type="OrthoDB" id="5357513at2759"/>
<evidence type="ECO:0000256" key="3">
    <source>
        <dbReference type="ARBA" id="ARBA00023002"/>
    </source>
</evidence>
<keyword evidence="7" id="KW-1185">Reference proteome</keyword>
<dbReference type="SUPFAM" id="SSF51430">
    <property type="entry name" value="NAD(P)-linked oxidoreductase"/>
    <property type="match status" value="1"/>
</dbReference>
<feature type="compositionally biased region" description="Low complexity" evidence="4">
    <location>
        <begin position="134"/>
        <end position="147"/>
    </location>
</feature>
<dbReference type="Gene3D" id="3.20.20.100">
    <property type="entry name" value="NADP-dependent oxidoreductase domain"/>
    <property type="match status" value="1"/>
</dbReference>
<protein>
    <submittedName>
        <fullName evidence="6">Putative aldo-keto reductase protein</fullName>
    </submittedName>
</protein>
<dbReference type="Proteomes" id="UP000012174">
    <property type="component" value="Unassembled WGS sequence"/>
</dbReference>
<dbReference type="Pfam" id="PF00248">
    <property type="entry name" value="Aldo_ket_red"/>
    <property type="match status" value="1"/>
</dbReference>
<sequence length="306" mass="33941">MKPENQQKGEPEAYIPQLLKPLKLPDLPPSVKTAAIQNNINGGEEELPLTSPVWMPRLMYGTAGKGERTSHLVYEALRAGFRAIDTAAQPRWYDEAAVGRGIRRAVRDGVVRREDLFIQTKFTPFQNDPPADANTTTTNNNNQNLNLPYDPTQTPSDQVRASVQSSLQHLGSPLDCVVLHRVPSKQRTDAFHAVWGALEAFVLSGHVRRLGVSGVSLDSYDDDDDDIEAAEEEKGEEEEDGEGNSNGKPIINSTTTTTSKIRIPPSIVQNAFHGGDAAAHFEADLRTSLRRRGVVFQAYHHYHRYH</sequence>
<dbReference type="eggNOG" id="KOG1577">
    <property type="taxonomic scope" value="Eukaryota"/>
</dbReference>
<dbReference type="InterPro" id="IPR020471">
    <property type="entry name" value="AKR"/>
</dbReference>
<feature type="compositionally biased region" description="Low complexity" evidence="4">
    <location>
        <begin position="249"/>
        <end position="259"/>
    </location>
</feature>
<evidence type="ECO:0000313" key="7">
    <source>
        <dbReference type="Proteomes" id="UP000012174"/>
    </source>
</evidence>
<reference evidence="7" key="1">
    <citation type="journal article" date="2013" name="Genome Announc.">
        <title>Draft genome sequence of the grapevine dieback fungus Eutypa lata UCR-EL1.</title>
        <authorList>
            <person name="Blanco-Ulate B."/>
            <person name="Rolshausen P.E."/>
            <person name="Cantu D."/>
        </authorList>
    </citation>
    <scope>NUCLEOTIDE SEQUENCE [LARGE SCALE GENOMIC DNA]</scope>
    <source>
        <strain evidence="7">UCR-EL1</strain>
    </source>
</reference>
<dbReference type="HOGENOM" id="CLU_909211_0_0_1"/>
<dbReference type="InterPro" id="IPR023210">
    <property type="entry name" value="NADP_OxRdtase_dom"/>
</dbReference>
<dbReference type="EMBL" id="KB705463">
    <property type="protein sequence ID" value="EMR72397.1"/>
    <property type="molecule type" value="Genomic_DNA"/>
</dbReference>
<accession>M7T6W9</accession>